<dbReference type="AlphaFoldDB" id="A0A2S0KIN8"/>
<dbReference type="Pfam" id="PF01061">
    <property type="entry name" value="ABC2_membrane"/>
    <property type="match status" value="1"/>
</dbReference>
<feature type="transmembrane region" description="Helical" evidence="8">
    <location>
        <begin position="45"/>
        <end position="63"/>
    </location>
</feature>
<dbReference type="PANTHER" id="PTHR43077:SF8">
    <property type="entry name" value="DOXORUBICIN RESISTANCE ABC TRANSPORTER PERMEASE PROTEIN DRRB"/>
    <property type="match status" value="1"/>
</dbReference>
<dbReference type="EMBL" id="CP027433">
    <property type="protein sequence ID" value="AVM01533.1"/>
    <property type="molecule type" value="Genomic_DNA"/>
</dbReference>
<evidence type="ECO:0000256" key="4">
    <source>
        <dbReference type="ARBA" id="ARBA00022692"/>
    </source>
</evidence>
<sequence>MTAVSESADLAVGDAEWSPPRPNAIQQWWVLTSRGILNAYRNGEFIFCFVSPAMLALCFYLPLRQVVDEAASIDYAQFLMPIIMLQAMAFVASSAALKSAMDGRAGVHDRFRSLPMAAVIPFLARTATIGVLLLVALAFGLISCLMIGWRPIPVDEYGGGVRGALIAVLIVGAIGWALSFISDGIGMVSSSPTVTSQLVAFPTLILGMLSSGFMPLALFPEWIRGFVRNQPISQVVKAMREAMEGTATWATVKPTFWWFIGLVSIGLLLFGIAARKER</sequence>
<keyword evidence="7" id="KW-0046">Antibiotic resistance</keyword>
<gene>
    <name evidence="10" type="ORF">C6V83_16045</name>
</gene>
<evidence type="ECO:0000256" key="6">
    <source>
        <dbReference type="ARBA" id="ARBA00023136"/>
    </source>
</evidence>
<dbReference type="Proteomes" id="UP000239814">
    <property type="component" value="Chromosome"/>
</dbReference>
<dbReference type="GO" id="GO:0043190">
    <property type="term" value="C:ATP-binding cassette (ABC) transporter complex"/>
    <property type="evidence" value="ECO:0007669"/>
    <property type="project" value="InterPro"/>
</dbReference>
<dbReference type="OrthoDB" id="8988363at2"/>
<keyword evidence="4 8" id="KW-0812">Transmembrane</keyword>
<keyword evidence="5 8" id="KW-1133">Transmembrane helix</keyword>
<dbReference type="PIRSF" id="PIRSF006648">
    <property type="entry name" value="DrrB"/>
    <property type="match status" value="1"/>
</dbReference>
<dbReference type="InterPro" id="IPR013525">
    <property type="entry name" value="ABC2_TM"/>
</dbReference>
<dbReference type="RefSeq" id="WP_105943239.1">
    <property type="nucleotide sequence ID" value="NZ_CP027433.1"/>
</dbReference>
<dbReference type="InterPro" id="IPR000412">
    <property type="entry name" value="ABC_2_transport"/>
</dbReference>
<feature type="transmembrane region" description="Helical" evidence="8">
    <location>
        <begin position="161"/>
        <end position="186"/>
    </location>
</feature>
<evidence type="ECO:0000259" key="9">
    <source>
        <dbReference type="Pfam" id="PF01061"/>
    </source>
</evidence>
<keyword evidence="6 8" id="KW-0472">Membrane</keyword>
<dbReference type="InterPro" id="IPR051328">
    <property type="entry name" value="T7SS_ABC-Transporter"/>
</dbReference>
<evidence type="ECO:0000313" key="11">
    <source>
        <dbReference type="Proteomes" id="UP000239814"/>
    </source>
</evidence>
<evidence type="ECO:0000256" key="5">
    <source>
        <dbReference type="ARBA" id="ARBA00022989"/>
    </source>
</evidence>
<evidence type="ECO:0000256" key="1">
    <source>
        <dbReference type="ARBA" id="ARBA00004651"/>
    </source>
</evidence>
<reference evidence="10 11" key="1">
    <citation type="submission" date="2018-03" db="EMBL/GenBank/DDBJ databases">
        <title>Characteristics and genome of n-alkane degrading marine bacteria Gordonia iterans isolated from crude oil contaminated in Tae-an, South Korea.</title>
        <authorList>
            <person name="Lee S.-S."/>
            <person name="Kim H."/>
        </authorList>
    </citation>
    <scope>NUCLEOTIDE SEQUENCE [LARGE SCALE GENOMIC DNA]</scope>
    <source>
        <strain evidence="10 11">Co17</strain>
    </source>
</reference>
<organism evidence="10 11">
    <name type="scientific">Gordonia iterans</name>
    <dbReference type="NCBI Taxonomy" id="1004901"/>
    <lineage>
        <taxon>Bacteria</taxon>
        <taxon>Bacillati</taxon>
        <taxon>Actinomycetota</taxon>
        <taxon>Actinomycetes</taxon>
        <taxon>Mycobacteriales</taxon>
        <taxon>Gordoniaceae</taxon>
        <taxon>Gordonia</taxon>
    </lineage>
</organism>
<protein>
    <submittedName>
        <fullName evidence="10">ABC transporter</fullName>
    </submittedName>
</protein>
<evidence type="ECO:0000256" key="7">
    <source>
        <dbReference type="ARBA" id="ARBA00023251"/>
    </source>
</evidence>
<feature type="transmembrane region" description="Helical" evidence="8">
    <location>
        <begin position="118"/>
        <end position="149"/>
    </location>
</feature>
<accession>A0A2S0KIN8</accession>
<keyword evidence="11" id="KW-1185">Reference proteome</keyword>
<evidence type="ECO:0000256" key="2">
    <source>
        <dbReference type="ARBA" id="ARBA00007783"/>
    </source>
</evidence>
<feature type="transmembrane region" description="Helical" evidence="8">
    <location>
        <begin position="256"/>
        <end position="274"/>
    </location>
</feature>
<comment type="subcellular location">
    <subcellularLocation>
        <location evidence="1">Cell membrane</location>
        <topology evidence="1">Multi-pass membrane protein</topology>
    </subcellularLocation>
</comment>
<proteinExistence type="inferred from homology"/>
<comment type="similarity">
    <text evidence="2">Belongs to the ABC-2 integral membrane protein family.</text>
</comment>
<dbReference type="PANTHER" id="PTHR43077">
    <property type="entry name" value="TRANSPORT PERMEASE YVFS-RELATED"/>
    <property type="match status" value="1"/>
</dbReference>
<keyword evidence="3" id="KW-1003">Cell membrane</keyword>
<dbReference type="GO" id="GO:0140359">
    <property type="term" value="F:ABC-type transporter activity"/>
    <property type="evidence" value="ECO:0007669"/>
    <property type="project" value="InterPro"/>
</dbReference>
<evidence type="ECO:0000313" key="10">
    <source>
        <dbReference type="EMBL" id="AVM01533.1"/>
    </source>
</evidence>
<feature type="transmembrane region" description="Helical" evidence="8">
    <location>
        <begin position="75"/>
        <end position="97"/>
    </location>
</feature>
<dbReference type="KEGG" id="git:C6V83_16045"/>
<evidence type="ECO:0000256" key="8">
    <source>
        <dbReference type="SAM" id="Phobius"/>
    </source>
</evidence>
<evidence type="ECO:0000256" key="3">
    <source>
        <dbReference type="ARBA" id="ARBA00022475"/>
    </source>
</evidence>
<feature type="domain" description="ABC-2 type transporter transmembrane" evidence="9">
    <location>
        <begin position="26"/>
        <end position="243"/>
    </location>
</feature>
<dbReference type="GO" id="GO:0046677">
    <property type="term" value="P:response to antibiotic"/>
    <property type="evidence" value="ECO:0007669"/>
    <property type="project" value="UniProtKB-KW"/>
</dbReference>
<feature type="transmembrane region" description="Helical" evidence="8">
    <location>
        <begin position="198"/>
        <end position="219"/>
    </location>
</feature>
<name>A0A2S0KIN8_9ACTN</name>